<organism evidence="2 3">
    <name type="scientific">Herbidospora galbida</name>
    <dbReference type="NCBI Taxonomy" id="2575442"/>
    <lineage>
        <taxon>Bacteria</taxon>
        <taxon>Bacillati</taxon>
        <taxon>Actinomycetota</taxon>
        <taxon>Actinomycetes</taxon>
        <taxon>Streptosporangiales</taxon>
        <taxon>Streptosporangiaceae</taxon>
        <taxon>Herbidospora</taxon>
    </lineage>
</organism>
<keyword evidence="1" id="KW-0812">Transmembrane</keyword>
<feature type="transmembrane region" description="Helical" evidence="1">
    <location>
        <begin position="43"/>
        <end position="63"/>
    </location>
</feature>
<keyword evidence="1" id="KW-0472">Membrane</keyword>
<dbReference type="AlphaFoldDB" id="A0A4U3MD00"/>
<dbReference type="RefSeq" id="WP_137248415.1">
    <property type="nucleotide sequence ID" value="NZ_SZQA01000017.1"/>
</dbReference>
<keyword evidence="1" id="KW-1133">Transmembrane helix</keyword>
<dbReference type="EMBL" id="SZQA01000017">
    <property type="protein sequence ID" value="TKK87218.1"/>
    <property type="molecule type" value="Genomic_DNA"/>
</dbReference>
<reference evidence="2 3" key="1">
    <citation type="submission" date="2019-04" db="EMBL/GenBank/DDBJ databases">
        <title>Herbidospora sp. NEAU-GS14.nov., a novel actinomycete isolated from soil.</title>
        <authorList>
            <person name="Han L."/>
        </authorList>
    </citation>
    <scope>NUCLEOTIDE SEQUENCE [LARGE SCALE GENOMIC DNA]</scope>
    <source>
        <strain evidence="2 3">NEAU-GS14</strain>
    </source>
</reference>
<keyword evidence="3" id="KW-1185">Reference proteome</keyword>
<gene>
    <name evidence="2" type="ORF">FDA94_19085</name>
</gene>
<name>A0A4U3MD00_9ACTN</name>
<evidence type="ECO:0000313" key="3">
    <source>
        <dbReference type="Proteomes" id="UP000308705"/>
    </source>
</evidence>
<sequence length="71" mass="8041">MRKLVELLGFLFLIQGAAGLIYEWIGWFRLWVVVRYLEFLQGYEIVANIGLIVLGLLALTVAWSGGDKKKA</sequence>
<protein>
    <submittedName>
        <fullName evidence="2">Uncharacterized protein</fullName>
    </submittedName>
</protein>
<comment type="caution">
    <text evidence="2">The sequence shown here is derived from an EMBL/GenBank/DDBJ whole genome shotgun (WGS) entry which is preliminary data.</text>
</comment>
<proteinExistence type="predicted"/>
<accession>A0A4U3MD00</accession>
<evidence type="ECO:0000256" key="1">
    <source>
        <dbReference type="SAM" id="Phobius"/>
    </source>
</evidence>
<evidence type="ECO:0000313" key="2">
    <source>
        <dbReference type="EMBL" id="TKK87218.1"/>
    </source>
</evidence>
<dbReference type="OrthoDB" id="4319383at2"/>
<dbReference type="Proteomes" id="UP000308705">
    <property type="component" value="Unassembled WGS sequence"/>
</dbReference>